<dbReference type="GO" id="GO:0071949">
    <property type="term" value="F:FAD binding"/>
    <property type="evidence" value="ECO:0007669"/>
    <property type="project" value="InterPro"/>
</dbReference>
<dbReference type="InterPro" id="IPR010031">
    <property type="entry name" value="FAD_lactone_oxidase-like"/>
</dbReference>
<dbReference type="EMBL" id="CP012159">
    <property type="protein sequence ID" value="AKT41772.1"/>
    <property type="molecule type" value="Genomic_DNA"/>
</dbReference>
<evidence type="ECO:0000259" key="4">
    <source>
        <dbReference type="PROSITE" id="PS51387"/>
    </source>
</evidence>
<dbReference type="KEGG" id="ccro:CMC5_059830"/>
<keyword evidence="3" id="KW-0560">Oxidoreductase</keyword>
<name>A0A0K1EM96_CHOCO</name>
<dbReference type="AlphaFoldDB" id="A0A0K1EM96"/>
<keyword evidence="2" id="KW-0274">FAD</keyword>
<dbReference type="InterPro" id="IPR016164">
    <property type="entry name" value="FAD-linked_Oxase-like_C"/>
</dbReference>
<dbReference type="SUPFAM" id="SSF56176">
    <property type="entry name" value="FAD-binding/transporter-associated domain-like"/>
    <property type="match status" value="1"/>
</dbReference>
<sequence>MSTMAIAPLRTTAPWQVLEGFGRAVRAACRYAAPRSVDELEAVLERAKSEGLSVAFRGSGRSYGDAALNTEGLVIDATGIDRVLRWEPESGIFEAEPGVTIEGLWRRTIEDGYWPAVVPGTMRPTLGGCVGMNIHGKNNYRAGPFGDHVLELELLTPARGRLRCSRAENPEIFHAAIGGLGLLGAVTRVKMKLKPVGSGRLRVASLTEGNLEALFDRFETCLPGSDYVVGWVDCLARGRGLGRGQIHAANYLEADEDPEGRESLHVERQGLPPHILGVPKKVLWRFMRPFLNNPCVSLVNALKYHSSRWAHGTSYLQSHVAFAFLLDYVPDWRLAYGPGGFIQYQIFVPDETARACMRDVLSLCQEEGLMSYLGVLKRHRPDAFLLSHAVDGWSLALDFPVKKTTRARLWALTERLTERVLAAGGRFYFAKDGVLRPEDVERAYGRERLDRFLALKAELDPQQMLTNDLLRRVLPSRPSP</sequence>
<dbReference type="InterPro" id="IPR007173">
    <property type="entry name" value="ALO_C"/>
</dbReference>
<dbReference type="InterPro" id="IPR016166">
    <property type="entry name" value="FAD-bd_PCMH"/>
</dbReference>
<proteinExistence type="predicted"/>
<dbReference type="PANTHER" id="PTHR43762:SF1">
    <property type="entry name" value="D-ARABINONO-1,4-LACTONE OXIDASE"/>
    <property type="match status" value="1"/>
</dbReference>
<dbReference type="PROSITE" id="PS51387">
    <property type="entry name" value="FAD_PCMH"/>
    <property type="match status" value="1"/>
</dbReference>
<evidence type="ECO:0000256" key="2">
    <source>
        <dbReference type="ARBA" id="ARBA00022827"/>
    </source>
</evidence>
<dbReference type="InterPro" id="IPR016169">
    <property type="entry name" value="FAD-bd_PCMH_sub2"/>
</dbReference>
<gene>
    <name evidence="5" type="primary">glcE</name>
    <name evidence="5" type="ORF">CMC5_059830</name>
</gene>
<evidence type="ECO:0000313" key="5">
    <source>
        <dbReference type="EMBL" id="AKT41772.1"/>
    </source>
</evidence>
<dbReference type="InterPro" id="IPR006094">
    <property type="entry name" value="Oxid_FAD_bind_N"/>
</dbReference>
<reference evidence="5 6" key="1">
    <citation type="submission" date="2015-07" db="EMBL/GenBank/DDBJ databases">
        <title>Genome analysis of myxobacterium Chondromyces crocatus Cm c5 reveals a high potential for natural compound synthesis and the genetic basis for the loss of fruiting body formation.</title>
        <authorList>
            <person name="Zaburannyi N."/>
            <person name="Bunk B."/>
            <person name="Maier J."/>
            <person name="Overmann J."/>
            <person name="Mueller R."/>
        </authorList>
    </citation>
    <scope>NUCLEOTIDE SEQUENCE [LARGE SCALE GENOMIC DNA]</scope>
    <source>
        <strain evidence="5 6">Cm c5</strain>
    </source>
</reference>
<accession>A0A0K1EM96</accession>
<evidence type="ECO:0000256" key="1">
    <source>
        <dbReference type="ARBA" id="ARBA00022630"/>
    </source>
</evidence>
<dbReference type="GO" id="GO:0016020">
    <property type="term" value="C:membrane"/>
    <property type="evidence" value="ECO:0007669"/>
    <property type="project" value="InterPro"/>
</dbReference>
<organism evidence="5 6">
    <name type="scientific">Chondromyces crocatus</name>
    <dbReference type="NCBI Taxonomy" id="52"/>
    <lineage>
        <taxon>Bacteria</taxon>
        <taxon>Pseudomonadati</taxon>
        <taxon>Myxococcota</taxon>
        <taxon>Polyangia</taxon>
        <taxon>Polyangiales</taxon>
        <taxon>Polyangiaceae</taxon>
        <taxon>Chondromyces</taxon>
    </lineage>
</organism>
<evidence type="ECO:0000313" key="6">
    <source>
        <dbReference type="Proteomes" id="UP000067626"/>
    </source>
</evidence>
<protein>
    <submittedName>
        <fullName evidence="5">FAD-binding protein</fullName>
    </submittedName>
</protein>
<keyword evidence="1" id="KW-0285">Flavoprotein</keyword>
<dbReference type="Gene3D" id="3.30.465.10">
    <property type="match status" value="1"/>
</dbReference>
<dbReference type="Pfam" id="PF01565">
    <property type="entry name" value="FAD_binding_4"/>
    <property type="match status" value="1"/>
</dbReference>
<feature type="domain" description="FAD-binding PCMH-type" evidence="4">
    <location>
        <begin position="23"/>
        <end position="196"/>
    </location>
</feature>
<dbReference type="PANTHER" id="PTHR43762">
    <property type="entry name" value="L-GULONOLACTONE OXIDASE"/>
    <property type="match status" value="1"/>
</dbReference>
<dbReference type="RefSeq" id="WP_050433504.1">
    <property type="nucleotide sequence ID" value="NZ_CP012159.1"/>
</dbReference>
<dbReference type="Proteomes" id="UP000067626">
    <property type="component" value="Chromosome"/>
</dbReference>
<dbReference type="OrthoDB" id="143770at2"/>
<dbReference type="InterPro" id="IPR036318">
    <property type="entry name" value="FAD-bd_PCMH-like_sf"/>
</dbReference>
<keyword evidence="6" id="KW-1185">Reference proteome</keyword>
<evidence type="ECO:0000256" key="3">
    <source>
        <dbReference type="ARBA" id="ARBA00023002"/>
    </source>
</evidence>
<dbReference type="Pfam" id="PF04030">
    <property type="entry name" value="ALO"/>
    <property type="match status" value="1"/>
</dbReference>
<dbReference type="STRING" id="52.CMC5_059830"/>
<dbReference type="InterPro" id="IPR016171">
    <property type="entry name" value="Vanillyl_alc_oxidase_C-sub2"/>
</dbReference>
<dbReference type="GO" id="GO:0003885">
    <property type="term" value="F:D-arabinono-1,4-lactone oxidase activity"/>
    <property type="evidence" value="ECO:0007669"/>
    <property type="project" value="InterPro"/>
</dbReference>
<dbReference type="Gene3D" id="3.30.43.10">
    <property type="entry name" value="Uridine Diphospho-n-acetylenolpyruvylglucosamine Reductase, domain 2"/>
    <property type="match status" value="1"/>
</dbReference>
<dbReference type="SUPFAM" id="SSF55103">
    <property type="entry name" value="FAD-linked oxidases, C-terminal domain"/>
    <property type="match status" value="1"/>
</dbReference>
<dbReference type="Gene3D" id="1.10.45.10">
    <property type="entry name" value="Vanillyl-alcohol Oxidase, Chain A, domain 4"/>
    <property type="match status" value="1"/>
</dbReference>
<dbReference type="InterPro" id="IPR016167">
    <property type="entry name" value="FAD-bd_PCMH_sub1"/>
</dbReference>